<feature type="compositionally biased region" description="Pro residues" evidence="1">
    <location>
        <begin position="1252"/>
        <end position="1262"/>
    </location>
</feature>
<dbReference type="OMA" id="LYWMEKL"/>
<feature type="compositionally biased region" description="Polar residues" evidence="1">
    <location>
        <begin position="1127"/>
        <end position="1136"/>
    </location>
</feature>
<feature type="compositionally biased region" description="Polar residues" evidence="1">
    <location>
        <begin position="1288"/>
        <end position="1302"/>
    </location>
</feature>
<feature type="domain" description="Treslin N-terminal" evidence="2">
    <location>
        <begin position="35"/>
        <end position="208"/>
    </location>
</feature>
<dbReference type="InterPro" id="IPR026153">
    <property type="entry name" value="Treslin"/>
</dbReference>
<dbReference type="InterPro" id="IPR053920">
    <property type="entry name" value="Treslin_STD"/>
</dbReference>
<evidence type="ECO:0000256" key="1">
    <source>
        <dbReference type="SAM" id="MobiDB-lite"/>
    </source>
</evidence>
<feature type="region of interest" description="Disordered" evidence="1">
    <location>
        <begin position="1016"/>
        <end position="1049"/>
    </location>
</feature>
<sequence>MAAEERNFKAAFLIDTRRQITSKERPLEADTFSRGVRLCVLKLLSYFTHIRDHSQQAITHLRWGFKVFHSYDYPPCRRDYLKQLSVRNFQDFEDQLSGDLEGLASSIRGRRAPKTPQVLTATSVRQALDDVLHDFQWDGPDVCSPVKRSSAPSPRRGLRMRGSNCQLSKCVFLMMPCPVSRSEMEEFCDFGPDDPLPRTSEFLEMVLPTSGAQQIFQDQNIALFWIDTSPWISTEKRDNDGLSVISLAMRELGGCVIPVHALVSHMQHVTTSLMSSVLTSQEQSASATVTSGAADCEVSHQEKDKSSSLSSVSRTKLKSTDCPHEPKETRVTSGGRCDQQKKTRSCSFLPFSTVMDYYLNSRETVPSEREKCPRLKLSVITDGKVTDLCCLELCPLTKGPSSPSGRTCRYVPSQNATASPLKATSTELTITAPGCSHVSSVTNQDPKIVTDGTEASGPPSTGTPHRVQNQAFIKTKLPSGVVPISLYQTDAVYACTGFSFAVQSAEKKSGPREDDKLSGWFREAMISLSQQKKVLLVDMTHPEVGTPVMAVLEPLTSTTASLRTLKSWPLPGYGSTGLCDEAGRATRASINRRSRSGDDRTRITRIAEECVKRRSGLEKMLENPQGAEETSHPIPLSSNHSEMVSFRPHVLEPWYPYCPSGGASARLLDKLQSFPLRDKPHDSMNPTLPGQLLQRLVETYNRQPGINSSQSTAMKTTEPVDGKTETQARQPAVEPGPVRQSPRLQRRKSTMNVGFRTEKIMSNSLRIRVTKEPSPAKRDQKENRAPGSARTKTTMFKCPSFDSEQDVIDCIQAAYEKGVSEGSSAVDFVPFITSIVLSYMKSSSTDSGENEAVARARELLTRCLLVSSNQLRDKYQSRTDESGNLLRVQEIEVQVLLRLEMEAISPTDVSLGKCQAVSQDDGVAAEGGRDDEENQERGGVSSAEEEGTKLPENVQKLVDEIVKLLRAVPFLADTSRLTTFLADNLLQNYADSLPHVLRVIYDDLMQPVPSILLSPGSSDVALSSVKTQPPPSYRSSSHGSFPEPSVSSIRTRSLVRHPSLVDMGSKRVIPVPSRNAAKKKDKTKAKEVKDDATSNAKTVRRNLFMGGAKHSPRKGVGGKLPRRQSVAVMQSAQSTRKSPRRRTPQRAKAPLVLKTRVVKETPGKKQVLQAMLKKQERARRFSANSGRVVVPPTPTRVIEESPLKPPPALNVRRSPRVKPRKPGDRRSFYSTSSVADLKRARDLGSRIAGKATPPPPDKPLPPASRKSLLSEICSPRSLPGTLPPTQGEPESSSRNTRSQVKRTPSKDLVGKATQAGTSPNETGKTEDAVFKTPTRAPRRLNIKSPPRLSTIAVESTSDGPSEEAISSKVCDRGKVTLQEPVVADWPLNVDKGKSPSGFGGRPAARVTQKSSNGTGVGEDTSPCSSPLKMTSPSRTPKSQGPHTRTSSVAALSVPAHAVEMPLEDSTSQKQPERDGENVVTPSRRSQRLQKSSSLSNQASVSTVNLGSQPAVMDEAAGARTETSRASSEAQDNSLHPPRHRKRALADRTPSPNCKTLAHTPSPQKLSKSATPSSLHEWQRKKRLRRDSPERSTSPIFSRVTPPSAQRKRKPATPPPAQSPKFGRVTPYSEKRKRGLKLGGSTRKQSPGTVTPEESLGKSGQYKLGKVRKANVNLLTLMMGASNDHPIAGKMQTRSQSRESAKSAGASSDLSDCLEEQQPAVYTFLDTHLDDSDDDVDFPKMISPIRPKARAVVTDETSPDGVSDRPTIKSPSMSARSSASVFLSEDEASFSTDDVFLQASPSHAKRKLRTTSLTTGGLFELMNSPLVESVQMMSSSGSKVSFGKKPRKGRQLYPSGSQSSVSSHRSSSLGLRRLSSKESP</sequence>
<dbReference type="OrthoDB" id="5812172at2759"/>
<dbReference type="GO" id="GO:0003682">
    <property type="term" value="F:chromatin binding"/>
    <property type="evidence" value="ECO:0007669"/>
    <property type="project" value="TreeGrafter"/>
</dbReference>
<dbReference type="PANTHER" id="PTHR21556:SF2">
    <property type="entry name" value="TRESLIN"/>
    <property type="match status" value="1"/>
</dbReference>
<dbReference type="GeneID" id="110990475"/>
<feature type="region of interest" description="Disordered" evidence="1">
    <location>
        <begin position="1682"/>
        <end position="1711"/>
    </location>
</feature>
<accession>A0A8B8A2K0</accession>
<dbReference type="GO" id="GO:0006260">
    <property type="term" value="P:DNA replication"/>
    <property type="evidence" value="ECO:0007669"/>
    <property type="project" value="InterPro"/>
</dbReference>
<feature type="domain" description="Treslin STD" evidence="3">
    <location>
        <begin position="808"/>
        <end position="906"/>
    </location>
</feature>
<keyword evidence="4" id="KW-1185">Reference proteome</keyword>
<feature type="region of interest" description="Disordered" evidence="1">
    <location>
        <begin position="1107"/>
        <end position="1146"/>
    </location>
</feature>
<protein>
    <submittedName>
        <fullName evidence="5">Treslin-like</fullName>
    </submittedName>
</protein>
<feature type="compositionally biased region" description="Basic and acidic residues" evidence="1">
    <location>
        <begin position="318"/>
        <end position="330"/>
    </location>
</feature>
<dbReference type="GO" id="GO:0030174">
    <property type="term" value="P:regulation of DNA-templated DNA replication initiation"/>
    <property type="evidence" value="ECO:0007669"/>
    <property type="project" value="TreeGrafter"/>
</dbReference>
<feature type="compositionally biased region" description="Polar residues" evidence="1">
    <location>
        <begin position="1523"/>
        <end position="1533"/>
    </location>
</feature>
<reference evidence="5" key="1">
    <citation type="submission" date="2025-08" db="UniProtKB">
        <authorList>
            <consortium name="RefSeq"/>
        </authorList>
    </citation>
    <scope>IDENTIFICATION</scope>
</reference>
<feature type="compositionally biased region" description="Low complexity" evidence="1">
    <location>
        <begin position="1831"/>
        <end position="1840"/>
    </location>
</feature>
<dbReference type="GO" id="GO:0007095">
    <property type="term" value="P:mitotic G2 DNA damage checkpoint signaling"/>
    <property type="evidence" value="ECO:0007669"/>
    <property type="project" value="TreeGrafter"/>
</dbReference>
<dbReference type="InterPro" id="IPR053919">
    <property type="entry name" value="Treslin_N"/>
</dbReference>
<feature type="compositionally biased region" description="Low complexity" evidence="1">
    <location>
        <begin position="1854"/>
        <end position="1872"/>
    </location>
</feature>
<name>A0A8B8A2K0_ACAPL</name>
<dbReference type="GO" id="GO:0033314">
    <property type="term" value="P:mitotic DNA replication checkpoint signaling"/>
    <property type="evidence" value="ECO:0007669"/>
    <property type="project" value="InterPro"/>
</dbReference>
<dbReference type="Pfam" id="PF21854">
    <property type="entry name" value="Treslin_N"/>
    <property type="match status" value="1"/>
</dbReference>
<evidence type="ECO:0000313" key="5">
    <source>
        <dbReference type="RefSeq" id="XP_022111195.1"/>
    </source>
</evidence>
<dbReference type="KEGG" id="aplc:110990475"/>
<evidence type="ECO:0000259" key="2">
    <source>
        <dbReference type="Pfam" id="PF21854"/>
    </source>
</evidence>
<feature type="region of interest" description="Disordered" evidence="1">
    <location>
        <begin position="1831"/>
        <end position="1879"/>
    </location>
</feature>
<proteinExistence type="predicted"/>
<feature type="region of interest" description="Disordered" evidence="1">
    <location>
        <begin position="291"/>
        <end position="336"/>
    </location>
</feature>
<organism evidence="4 5">
    <name type="scientific">Acanthaster planci</name>
    <name type="common">Crown-of-thorns starfish</name>
    <dbReference type="NCBI Taxonomy" id="133434"/>
    <lineage>
        <taxon>Eukaryota</taxon>
        <taxon>Metazoa</taxon>
        <taxon>Echinodermata</taxon>
        <taxon>Eleutherozoa</taxon>
        <taxon>Asterozoa</taxon>
        <taxon>Asteroidea</taxon>
        <taxon>Valvatacea</taxon>
        <taxon>Valvatida</taxon>
        <taxon>Acanthasteridae</taxon>
        <taxon>Acanthaster</taxon>
    </lineage>
</organism>
<feature type="compositionally biased region" description="Basic and acidic residues" evidence="1">
    <location>
        <begin position="769"/>
        <end position="784"/>
    </location>
</feature>
<feature type="compositionally biased region" description="Polar residues" evidence="1">
    <location>
        <begin position="1421"/>
        <end position="1449"/>
    </location>
</feature>
<dbReference type="GO" id="GO:0010212">
    <property type="term" value="P:response to ionizing radiation"/>
    <property type="evidence" value="ECO:0007669"/>
    <property type="project" value="InterPro"/>
</dbReference>
<dbReference type="Proteomes" id="UP000694845">
    <property type="component" value="Unplaced"/>
</dbReference>
<dbReference type="PANTHER" id="PTHR21556">
    <property type="entry name" value="TRESLIN"/>
    <property type="match status" value="1"/>
</dbReference>
<feature type="region of interest" description="Disordered" evidence="1">
    <location>
        <begin position="704"/>
        <end position="794"/>
    </location>
</feature>
<dbReference type="RefSeq" id="XP_022111195.1">
    <property type="nucleotide sequence ID" value="XM_022255503.1"/>
</dbReference>
<feature type="compositionally biased region" description="Polar residues" evidence="1">
    <location>
        <begin position="1590"/>
        <end position="1603"/>
    </location>
</feature>
<feature type="region of interest" description="Disordered" evidence="1">
    <location>
        <begin position="1381"/>
        <end position="1661"/>
    </location>
</feature>
<feature type="region of interest" description="Disordered" evidence="1">
    <location>
        <begin position="920"/>
        <end position="950"/>
    </location>
</feature>
<feature type="region of interest" description="Disordered" evidence="1">
    <location>
        <begin position="1178"/>
        <end position="1369"/>
    </location>
</feature>
<feature type="compositionally biased region" description="Polar residues" evidence="1">
    <location>
        <begin position="704"/>
        <end position="715"/>
    </location>
</feature>
<feature type="compositionally biased region" description="Polar residues" evidence="1">
    <location>
        <begin position="1496"/>
        <end position="1507"/>
    </location>
</feature>
<gene>
    <name evidence="5" type="primary">LOC110990475</name>
</gene>
<feature type="compositionally biased region" description="Polar residues" evidence="1">
    <location>
        <begin position="1549"/>
        <end position="1575"/>
    </location>
</feature>
<feature type="domain" description="Treslin STD" evidence="3">
    <location>
        <begin position="951"/>
        <end position="1004"/>
    </location>
</feature>
<feature type="region of interest" description="Disordered" evidence="1">
    <location>
        <begin position="1748"/>
        <end position="1772"/>
    </location>
</feature>
<evidence type="ECO:0000259" key="3">
    <source>
        <dbReference type="Pfam" id="PF21855"/>
    </source>
</evidence>
<feature type="compositionally biased region" description="Basic and acidic residues" evidence="1">
    <location>
        <begin position="297"/>
        <end position="306"/>
    </location>
</feature>
<feature type="region of interest" description="Disordered" evidence="1">
    <location>
        <begin position="1071"/>
        <end position="1093"/>
    </location>
</feature>
<dbReference type="GO" id="GO:0005634">
    <property type="term" value="C:nucleus"/>
    <property type="evidence" value="ECO:0007669"/>
    <property type="project" value="InterPro"/>
</dbReference>
<evidence type="ECO:0000313" key="4">
    <source>
        <dbReference type="Proteomes" id="UP000694845"/>
    </source>
</evidence>
<dbReference type="Pfam" id="PF21855">
    <property type="entry name" value="Treslin_STD"/>
    <property type="match status" value="2"/>
</dbReference>